<accession>A0ABV9A9M2</accession>
<evidence type="ECO:0000313" key="3">
    <source>
        <dbReference type="Proteomes" id="UP001595997"/>
    </source>
</evidence>
<comment type="caution">
    <text evidence="2">The sequence shown here is derived from an EMBL/GenBank/DDBJ whole genome shotgun (WGS) entry which is preliminary data.</text>
</comment>
<name>A0ABV9A9M2_9ACTN</name>
<organism evidence="2 3">
    <name type="scientific">Streptomyces ovatisporus</name>
    <dbReference type="NCBI Taxonomy" id="1128682"/>
    <lineage>
        <taxon>Bacteria</taxon>
        <taxon>Bacillati</taxon>
        <taxon>Actinomycetota</taxon>
        <taxon>Actinomycetes</taxon>
        <taxon>Kitasatosporales</taxon>
        <taxon>Streptomycetaceae</taxon>
        <taxon>Streptomyces</taxon>
    </lineage>
</organism>
<protein>
    <submittedName>
        <fullName evidence="2">Uncharacterized protein</fullName>
    </submittedName>
</protein>
<evidence type="ECO:0000256" key="1">
    <source>
        <dbReference type="SAM" id="MobiDB-lite"/>
    </source>
</evidence>
<gene>
    <name evidence="2" type="ORF">ACFPA8_14260</name>
</gene>
<feature type="region of interest" description="Disordered" evidence="1">
    <location>
        <begin position="162"/>
        <end position="190"/>
    </location>
</feature>
<dbReference type="RefSeq" id="WP_386447896.1">
    <property type="nucleotide sequence ID" value="NZ_JBHSFH010000007.1"/>
</dbReference>
<keyword evidence="3" id="KW-1185">Reference proteome</keyword>
<evidence type="ECO:0000313" key="2">
    <source>
        <dbReference type="EMBL" id="MFC4495298.1"/>
    </source>
</evidence>
<dbReference type="EMBL" id="JBHSFH010000007">
    <property type="protein sequence ID" value="MFC4495298.1"/>
    <property type="molecule type" value="Genomic_DNA"/>
</dbReference>
<dbReference type="Proteomes" id="UP001595997">
    <property type="component" value="Unassembled WGS sequence"/>
</dbReference>
<reference evidence="3" key="1">
    <citation type="journal article" date="2019" name="Int. J. Syst. Evol. Microbiol.">
        <title>The Global Catalogue of Microorganisms (GCM) 10K type strain sequencing project: providing services to taxonomists for standard genome sequencing and annotation.</title>
        <authorList>
            <consortium name="The Broad Institute Genomics Platform"/>
            <consortium name="The Broad Institute Genome Sequencing Center for Infectious Disease"/>
            <person name="Wu L."/>
            <person name="Ma J."/>
        </authorList>
    </citation>
    <scope>NUCLEOTIDE SEQUENCE [LARGE SCALE GENOMIC DNA]</scope>
    <source>
        <strain evidence="3">CGMCC 4.7357</strain>
    </source>
</reference>
<sequence>MVYRRHRQRNVVVTLYSEPHYRGARQTFTYDQKAYALGRTRLPRVGSIRVERTDASFRRGPDTVGSFVAMAVKGDRETRAEALGWLPLALVRMADPSSWQREYDPAGSRQSWVHLWAERPTSPPPPCDDRTAPGKEPWRNFLESTPDVGAWSTRVRYIEAGVRNPHRDDEASPVPPGWAPGHALPLEIVE</sequence>
<proteinExistence type="predicted"/>